<dbReference type="GO" id="GO:0050660">
    <property type="term" value="F:flavin adenine dinucleotide binding"/>
    <property type="evidence" value="ECO:0007669"/>
    <property type="project" value="InterPro"/>
</dbReference>
<proteinExistence type="inferred from homology"/>
<dbReference type="InterPro" id="IPR037069">
    <property type="entry name" value="AcylCoA_DH/ox_N_sf"/>
</dbReference>
<dbReference type="OrthoDB" id="7328575at2"/>
<comment type="cofactor">
    <cofactor evidence="1">
        <name>FAD</name>
        <dbReference type="ChEBI" id="CHEBI:57692"/>
    </cofactor>
</comment>
<keyword evidence="4" id="KW-0274">FAD</keyword>
<comment type="similarity">
    <text evidence="2">Belongs to the acyl-CoA dehydrogenase family.</text>
</comment>
<evidence type="ECO:0000256" key="5">
    <source>
        <dbReference type="ARBA" id="ARBA00023002"/>
    </source>
</evidence>
<name>E6S6S8_INTC7</name>
<evidence type="ECO:0000259" key="6">
    <source>
        <dbReference type="Pfam" id="PF00441"/>
    </source>
</evidence>
<evidence type="ECO:0000313" key="7">
    <source>
        <dbReference type="EMBL" id="ADU46814.1"/>
    </source>
</evidence>
<evidence type="ECO:0000256" key="3">
    <source>
        <dbReference type="ARBA" id="ARBA00022630"/>
    </source>
</evidence>
<evidence type="ECO:0000256" key="4">
    <source>
        <dbReference type="ARBA" id="ARBA00022827"/>
    </source>
</evidence>
<dbReference type="SUPFAM" id="SSF47203">
    <property type="entry name" value="Acyl-CoA dehydrogenase C-terminal domain-like"/>
    <property type="match status" value="1"/>
</dbReference>
<feature type="domain" description="Acyl-CoA dehydrogenase/oxidase C-terminal" evidence="6">
    <location>
        <begin position="198"/>
        <end position="314"/>
    </location>
</feature>
<dbReference type="SUPFAM" id="SSF56645">
    <property type="entry name" value="Acyl-CoA dehydrogenase NM domain-like"/>
    <property type="match status" value="1"/>
</dbReference>
<reference evidence="7 8" key="1">
    <citation type="journal article" date="2010" name="Stand. Genomic Sci.">
        <title>Complete genome sequence of Intrasporangium calvum type strain (7 KIP).</title>
        <authorList>
            <person name="Del Rio T.G."/>
            <person name="Chertkov O."/>
            <person name="Yasawong M."/>
            <person name="Lucas S."/>
            <person name="Deshpande S."/>
            <person name="Cheng J.F."/>
            <person name="Detter C."/>
            <person name="Tapia R."/>
            <person name="Han C."/>
            <person name="Goodwin L."/>
            <person name="Pitluck S."/>
            <person name="Liolios K."/>
            <person name="Ivanova N."/>
            <person name="Mavromatis K."/>
            <person name="Pati A."/>
            <person name="Chen A."/>
            <person name="Palaniappan K."/>
            <person name="Land M."/>
            <person name="Hauser L."/>
            <person name="Chang Y.J."/>
            <person name="Jeffries C.D."/>
            <person name="Rohde M."/>
            <person name="Pukall R."/>
            <person name="Sikorski J."/>
            <person name="Goker M."/>
            <person name="Woyke T."/>
            <person name="Bristow J."/>
            <person name="Eisen J.A."/>
            <person name="Markowitz V."/>
            <person name="Hugenholtz P."/>
            <person name="Kyrpides N.C."/>
            <person name="Klenk H.P."/>
            <person name="Lapidus A."/>
        </authorList>
    </citation>
    <scope>NUCLEOTIDE SEQUENCE [LARGE SCALE GENOMIC DNA]</scope>
    <source>
        <strain evidence="8">ATCC 23552 / DSM 43043 / JCM 3097 / NBRC 12989 / 7 KIP</strain>
    </source>
</reference>
<dbReference type="Gene3D" id="1.10.540.10">
    <property type="entry name" value="Acyl-CoA dehydrogenase/oxidase, N-terminal domain"/>
    <property type="match status" value="1"/>
</dbReference>
<dbReference type="PANTHER" id="PTHR43884:SF20">
    <property type="entry name" value="ACYL-COA DEHYDROGENASE FADE28"/>
    <property type="match status" value="1"/>
</dbReference>
<dbReference type="RefSeq" id="WP_013491136.1">
    <property type="nucleotide sequence ID" value="NC_014830.1"/>
</dbReference>
<dbReference type="eggNOG" id="COG1960">
    <property type="taxonomic scope" value="Bacteria"/>
</dbReference>
<sequence>MAELEHLARSTSADPDLVAMLTDLFATYRSTRPAPTELLDLDLGLWAQLDELGLTRLTASEASGGSGASWVEGSALLGLAAAAGAPVPLVEHGMLGAWLLEEAGLPNDGALRTVCRPDPSGRALNVTFARDSASIVALWEDADRWRVADVPTERVGLTQSRNLAGEPCDTVEFELVDLASAPFVDDSVGHQFHLRGALARSAQVCGAMERVLEVVLTHTREREQFGRPIGRFQAVQHLVADIATESSLARAATDTAVARAAASQWQDPGMLFAVGVAKSCVGHAASVVVRNAHQVLGAIGTTLEHELHVLTKPILVRRSEYGSVHEWDETLAELAASAGRDRLWPLILTGRR</sequence>
<dbReference type="InterPro" id="IPR009100">
    <property type="entry name" value="AcylCoA_DH/oxidase_NM_dom_sf"/>
</dbReference>
<dbReference type="InterPro" id="IPR009075">
    <property type="entry name" value="AcylCo_DH/oxidase_C"/>
</dbReference>
<keyword evidence="8" id="KW-1185">Reference proteome</keyword>
<evidence type="ECO:0000256" key="1">
    <source>
        <dbReference type="ARBA" id="ARBA00001974"/>
    </source>
</evidence>
<protein>
    <submittedName>
        <fullName evidence="7">Acyl-CoA dehydrogenase domain-containing protein</fullName>
    </submittedName>
</protein>
<keyword evidence="3" id="KW-0285">Flavoprotein</keyword>
<dbReference type="PANTHER" id="PTHR43884">
    <property type="entry name" value="ACYL-COA DEHYDROGENASE"/>
    <property type="match status" value="1"/>
</dbReference>
<keyword evidence="5" id="KW-0560">Oxidoreductase</keyword>
<dbReference type="Pfam" id="PF00441">
    <property type="entry name" value="Acyl-CoA_dh_1"/>
    <property type="match status" value="1"/>
</dbReference>
<dbReference type="GO" id="GO:0003995">
    <property type="term" value="F:acyl-CoA dehydrogenase activity"/>
    <property type="evidence" value="ECO:0007669"/>
    <property type="project" value="TreeGrafter"/>
</dbReference>
<dbReference type="KEGG" id="ica:Intca_0258"/>
<accession>E6S6S8</accession>
<organism evidence="7 8">
    <name type="scientific">Intrasporangium calvum (strain ATCC 23552 / DSM 43043 / JCM 3097 / NBRC 12989 / NCIMB 10167 / NRRL B-3866 / 7 KIP)</name>
    <dbReference type="NCBI Taxonomy" id="710696"/>
    <lineage>
        <taxon>Bacteria</taxon>
        <taxon>Bacillati</taxon>
        <taxon>Actinomycetota</taxon>
        <taxon>Actinomycetes</taxon>
        <taxon>Micrococcales</taxon>
        <taxon>Intrasporangiaceae</taxon>
        <taxon>Intrasporangium</taxon>
    </lineage>
</organism>
<dbReference type="EMBL" id="CP002343">
    <property type="protein sequence ID" value="ADU46814.1"/>
    <property type="molecule type" value="Genomic_DNA"/>
</dbReference>
<dbReference type="HOGENOM" id="CLU_018204_5_0_11"/>
<dbReference type="AlphaFoldDB" id="E6S6S8"/>
<evidence type="ECO:0000256" key="2">
    <source>
        <dbReference type="ARBA" id="ARBA00009347"/>
    </source>
</evidence>
<dbReference type="Proteomes" id="UP000008914">
    <property type="component" value="Chromosome"/>
</dbReference>
<dbReference type="STRING" id="710696.Intca_0258"/>
<evidence type="ECO:0000313" key="8">
    <source>
        <dbReference type="Proteomes" id="UP000008914"/>
    </source>
</evidence>
<dbReference type="Gene3D" id="1.20.140.10">
    <property type="entry name" value="Butyryl-CoA Dehydrogenase, subunit A, domain 3"/>
    <property type="match status" value="1"/>
</dbReference>
<dbReference type="InterPro" id="IPR036250">
    <property type="entry name" value="AcylCo_DH-like_C"/>
</dbReference>
<gene>
    <name evidence="7" type="ordered locus">Intca_0258</name>
</gene>